<evidence type="ECO:0000256" key="2">
    <source>
        <dbReference type="ARBA" id="ARBA00006533"/>
    </source>
</evidence>
<dbReference type="InterPro" id="IPR011989">
    <property type="entry name" value="ARM-like"/>
</dbReference>
<dbReference type="STRING" id="1198029.A0A1U7LJT1"/>
<feature type="compositionally biased region" description="Basic residues" evidence="8">
    <location>
        <begin position="505"/>
        <end position="515"/>
    </location>
</feature>
<keyword evidence="3" id="KW-0158">Chromosome</keyword>
<dbReference type="OrthoDB" id="27187at2759"/>
<evidence type="ECO:0000313" key="11">
    <source>
        <dbReference type="Proteomes" id="UP000186594"/>
    </source>
</evidence>
<gene>
    <name evidence="10" type="ORF">NEOLI_000221</name>
</gene>
<evidence type="ECO:0000259" key="9">
    <source>
        <dbReference type="Pfam" id="PF12719"/>
    </source>
</evidence>
<evidence type="ECO:0000313" key="10">
    <source>
        <dbReference type="EMBL" id="OLL22915.1"/>
    </source>
</evidence>
<dbReference type="Proteomes" id="UP000186594">
    <property type="component" value="Unassembled WGS sequence"/>
</dbReference>
<proteinExistence type="inferred from homology"/>
<evidence type="ECO:0000256" key="8">
    <source>
        <dbReference type="SAM" id="MobiDB-lite"/>
    </source>
</evidence>
<comment type="caution">
    <text evidence="10">The sequence shown here is derived from an EMBL/GenBank/DDBJ whole genome shotgun (WGS) entry which is preliminary data.</text>
</comment>
<evidence type="ECO:0000256" key="3">
    <source>
        <dbReference type="ARBA" id="ARBA00022454"/>
    </source>
</evidence>
<dbReference type="OMA" id="FRATQIT"/>
<keyword evidence="6" id="KW-0226">DNA condensation</keyword>
<dbReference type="EMBL" id="LXFE01002636">
    <property type="protein sequence ID" value="OLL22915.1"/>
    <property type="molecule type" value="Genomic_DNA"/>
</dbReference>
<evidence type="ECO:0000256" key="5">
    <source>
        <dbReference type="ARBA" id="ARBA00022776"/>
    </source>
</evidence>
<dbReference type="AlphaFoldDB" id="A0A1U7LJT1"/>
<dbReference type="Pfam" id="PF12719">
    <property type="entry name" value="Cnd3"/>
    <property type="match status" value="1"/>
</dbReference>
<dbReference type="GO" id="GO:0000793">
    <property type="term" value="C:condensed chromosome"/>
    <property type="evidence" value="ECO:0007669"/>
    <property type="project" value="TreeGrafter"/>
</dbReference>
<keyword evidence="5" id="KW-0498">Mitosis</keyword>
<protein>
    <submittedName>
        <fullName evidence="10">Condensin complex subunit 3</fullName>
    </submittedName>
</protein>
<comment type="similarity">
    <text evidence="2">Belongs to the CND3 (condensin subunit 3) family.</text>
</comment>
<dbReference type="InterPro" id="IPR027165">
    <property type="entry name" value="CND3"/>
</dbReference>
<dbReference type="SUPFAM" id="SSF48371">
    <property type="entry name" value="ARM repeat"/>
    <property type="match status" value="1"/>
</dbReference>
<dbReference type="GO" id="GO:0007076">
    <property type="term" value="P:mitotic chromosome condensation"/>
    <property type="evidence" value="ECO:0007669"/>
    <property type="project" value="InterPro"/>
</dbReference>
<accession>A0A1U7LJT1</accession>
<evidence type="ECO:0000256" key="6">
    <source>
        <dbReference type="ARBA" id="ARBA00023067"/>
    </source>
</evidence>
<dbReference type="InterPro" id="IPR025977">
    <property type="entry name" value="Cnd3_C"/>
</dbReference>
<sequence length="882" mass="100130">MADPVENICSTLPLIFSDAQRTTATHRKLVNSLRSIQDACATKHALKGERAFNDEFKRNFNRILPLKKSEPTSDRIIRFSAAFVQHIQKKDATKRQDMMEDDEDSTTMRFVAFFITHLLRGLEAKEKSVRLRVCQSIAMVMACLGEIDDDLYQALLLGLMKRVRDRETSVRAQAVSALARLQGEDESGEGIQAVLLELLQHDPSAEVRRAVLLNLAQSKITLPYLLERARDLDAINRKYVYSRTLNELGDFRLLSIGKREKLLRWGLRDRDAQVQKAATNMFSMGWIGHANDDILELFERLDVVNSKIAEEAIMRFFKTRPEFMEGIEFNDFIWNNLTAESAFLARTFNEFCYENNQVSHLIEDRMPEVTELAFIIHEYVSKLRNSDEEMRQEVEFIVEQLLMIASTMDYSDEIGRRKMFTILRELLRSSDLGESLTARTVEVIKVITPRETDFCQIILEVISDLHDTIDSITIGENTSIPGTPANESFHSAHSDTSDQTTPRTSPRKHIARTHRKEPESPSVIDTGEERLVKEIIVNMRCLHIVQCLLENISGGLQYNSQLKSILSALIVPSVRSHEAPVRERGLHCLGLCCLLDSVLATENLMLFIHCFHQGHEVLQIEAIHIISDIVMVHADKVLGDRSLSFDQLVKFFIKALSLEDAPEVQANACIGAAKLMLSSVLKDDELLETLIVLYMEPSTSTNLPLRQALSYFLPVYCHSVPENQYRMQKISISALHKLSRIYSELEEEEEMLPPVQIAAQLVDWTDPRKLAAAQEISLKYKTEPKKMLNVDIHLDLALDALHQIVQIGTKDERRALCSILCKLHITNECNSTKLQKVYDMAAEISETKAVTDTIAKNALARFEVSIRKLLEVLAGDPAEAAE</sequence>
<evidence type="ECO:0000256" key="7">
    <source>
        <dbReference type="ARBA" id="ARBA00023306"/>
    </source>
</evidence>
<dbReference type="PANTHER" id="PTHR14418">
    <property type="entry name" value="CONDENSIN COMPLEX SUBUNIT 3-RELATED"/>
    <property type="match status" value="1"/>
</dbReference>
<dbReference type="Gene3D" id="1.25.10.10">
    <property type="entry name" value="Leucine-rich Repeat Variant"/>
    <property type="match status" value="1"/>
</dbReference>
<dbReference type="PANTHER" id="PTHR14418:SF5">
    <property type="entry name" value="CONDENSIN COMPLEX SUBUNIT 3"/>
    <property type="match status" value="1"/>
</dbReference>
<keyword evidence="4" id="KW-0132">Cell division</keyword>
<feature type="domain" description="Nuclear condensin complex subunit 3 C-terminal" evidence="9">
    <location>
        <begin position="540"/>
        <end position="825"/>
    </location>
</feature>
<keyword evidence="7" id="KW-0131">Cell cycle</keyword>
<evidence type="ECO:0000256" key="1">
    <source>
        <dbReference type="ARBA" id="ARBA00004286"/>
    </source>
</evidence>
<dbReference type="GO" id="GO:0051301">
    <property type="term" value="P:cell division"/>
    <property type="evidence" value="ECO:0007669"/>
    <property type="project" value="UniProtKB-KW"/>
</dbReference>
<comment type="subcellular location">
    <subcellularLocation>
        <location evidence="1">Chromosome</location>
    </subcellularLocation>
</comment>
<keyword evidence="11" id="KW-1185">Reference proteome</keyword>
<evidence type="ECO:0000256" key="4">
    <source>
        <dbReference type="ARBA" id="ARBA00022618"/>
    </source>
</evidence>
<dbReference type="GO" id="GO:0000796">
    <property type="term" value="C:condensin complex"/>
    <property type="evidence" value="ECO:0007669"/>
    <property type="project" value="InterPro"/>
</dbReference>
<feature type="region of interest" description="Disordered" evidence="8">
    <location>
        <begin position="476"/>
        <end position="522"/>
    </location>
</feature>
<organism evidence="10 11">
    <name type="scientific">Neolecta irregularis (strain DAH-3)</name>
    <dbReference type="NCBI Taxonomy" id="1198029"/>
    <lineage>
        <taxon>Eukaryota</taxon>
        <taxon>Fungi</taxon>
        <taxon>Dikarya</taxon>
        <taxon>Ascomycota</taxon>
        <taxon>Taphrinomycotina</taxon>
        <taxon>Neolectales</taxon>
        <taxon>Neolectaceae</taxon>
        <taxon>Neolecta</taxon>
    </lineage>
</organism>
<reference evidence="10 11" key="1">
    <citation type="submission" date="2016-04" db="EMBL/GenBank/DDBJ databases">
        <title>Evolutionary innovation and constraint leading to complex multicellularity in the Ascomycota.</title>
        <authorList>
            <person name="Cisse O."/>
            <person name="Nguyen A."/>
            <person name="Hewitt D.A."/>
            <person name="Jedd G."/>
            <person name="Stajich J.E."/>
        </authorList>
    </citation>
    <scope>NUCLEOTIDE SEQUENCE [LARGE SCALE GENOMIC DNA]</scope>
    <source>
        <strain evidence="10 11">DAH-3</strain>
    </source>
</reference>
<feature type="compositionally biased region" description="Polar residues" evidence="8">
    <location>
        <begin position="476"/>
        <end position="489"/>
    </location>
</feature>
<dbReference type="InterPro" id="IPR016024">
    <property type="entry name" value="ARM-type_fold"/>
</dbReference>
<name>A0A1U7LJT1_NEOID</name>